<keyword evidence="3" id="KW-1185">Reference proteome</keyword>
<evidence type="ECO:0000313" key="2">
    <source>
        <dbReference type="EMBL" id="KAJ9595296.1"/>
    </source>
</evidence>
<feature type="compositionally biased region" description="Polar residues" evidence="1">
    <location>
        <begin position="69"/>
        <end position="91"/>
    </location>
</feature>
<comment type="caution">
    <text evidence="2">The sequence shown here is derived from an EMBL/GenBank/DDBJ whole genome shotgun (WGS) entry which is preliminary data.</text>
</comment>
<reference evidence="2" key="1">
    <citation type="journal article" date="2023" name="IScience">
        <title>Live-bearing cockroach genome reveals convergent evolutionary mechanisms linked to viviparity in insects and beyond.</title>
        <authorList>
            <person name="Fouks B."/>
            <person name="Harrison M.C."/>
            <person name="Mikhailova A.A."/>
            <person name="Marchal E."/>
            <person name="English S."/>
            <person name="Carruthers M."/>
            <person name="Jennings E.C."/>
            <person name="Chiamaka E.L."/>
            <person name="Frigard R.A."/>
            <person name="Pippel M."/>
            <person name="Attardo G.M."/>
            <person name="Benoit J.B."/>
            <person name="Bornberg-Bauer E."/>
            <person name="Tobe S.S."/>
        </authorList>
    </citation>
    <scope>NUCLEOTIDE SEQUENCE</scope>
    <source>
        <strain evidence="2">Stay&amp;Tobe</strain>
    </source>
</reference>
<feature type="region of interest" description="Disordered" evidence="1">
    <location>
        <begin position="65"/>
        <end position="91"/>
    </location>
</feature>
<dbReference type="AlphaFoldDB" id="A0AAD8AA25"/>
<reference evidence="2" key="2">
    <citation type="submission" date="2023-05" db="EMBL/GenBank/DDBJ databases">
        <authorList>
            <person name="Fouks B."/>
        </authorList>
    </citation>
    <scope>NUCLEOTIDE SEQUENCE</scope>
    <source>
        <strain evidence="2">Stay&amp;Tobe</strain>
        <tissue evidence="2">Testes</tissue>
    </source>
</reference>
<dbReference type="EMBL" id="JASPKZ010002592">
    <property type="protein sequence ID" value="KAJ9595296.1"/>
    <property type="molecule type" value="Genomic_DNA"/>
</dbReference>
<protein>
    <submittedName>
        <fullName evidence="2">Uncharacterized protein</fullName>
    </submittedName>
</protein>
<evidence type="ECO:0000256" key="1">
    <source>
        <dbReference type="SAM" id="MobiDB-lite"/>
    </source>
</evidence>
<accession>A0AAD8AA25</accession>
<name>A0AAD8AA25_DIPPU</name>
<feature type="compositionally biased region" description="Low complexity" evidence="1">
    <location>
        <begin position="17"/>
        <end position="37"/>
    </location>
</feature>
<dbReference type="Proteomes" id="UP001233999">
    <property type="component" value="Unassembled WGS sequence"/>
</dbReference>
<sequence length="128" mass="14024">GCVTRTAATGDAHKEWQSIPPATSPSPQQQEPSASTAASLVPYCESVKTSQVQVTQSYHPRFWDMPSLDDTSPTSPHSKPVSVNGTTSLKTNSKRNLDISPVFKLYCQVLRFLQPVAHMLVRVVSLKE</sequence>
<organism evidence="2 3">
    <name type="scientific">Diploptera punctata</name>
    <name type="common">Pacific beetle cockroach</name>
    <dbReference type="NCBI Taxonomy" id="6984"/>
    <lineage>
        <taxon>Eukaryota</taxon>
        <taxon>Metazoa</taxon>
        <taxon>Ecdysozoa</taxon>
        <taxon>Arthropoda</taxon>
        <taxon>Hexapoda</taxon>
        <taxon>Insecta</taxon>
        <taxon>Pterygota</taxon>
        <taxon>Neoptera</taxon>
        <taxon>Polyneoptera</taxon>
        <taxon>Dictyoptera</taxon>
        <taxon>Blattodea</taxon>
        <taxon>Blaberoidea</taxon>
        <taxon>Blaberidae</taxon>
        <taxon>Diplopterinae</taxon>
        <taxon>Diploptera</taxon>
    </lineage>
</organism>
<gene>
    <name evidence="2" type="ORF">L9F63_027321</name>
</gene>
<proteinExistence type="predicted"/>
<feature type="region of interest" description="Disordered" evidence="1">
    <location>
        <begin position="1"/>
        <end position="37"/>
    </location>
</feature>
<evidence type="ECO:0000313" key="3">
    <source>
        <dbReference type="Proteomes" id="UP001233999"/>
    </source>
</evidence>
<feature type="non-terminal residue" evidence="2">
    <location>
        <position position="1"/>
    </location>
</feature>